<keyword evidence="12" id="KW-1185">Reference proteome</keyword>
<dbReference type="EMBL" id="VUNH01000006">
    <property type="protein sequence ID" value="MST55748.1"/>
    <property type="molecule type" value="Genomic_DNA"/>
</dbReference>
<evidence type="ECO:0000256" key="1">
    <source>
        <dbReference type="ARBA" id="ARBA00004429"/>
    </source>
</evidence>
<keyword evidence="6 9" id="KW-1133">Transmembrane helix</keyword>
<dbReference type="GO" id="GO:0005886">
    <property type="term" value="C:plasma membrane"/>
    <property type="evidence" value="ECO:0007669"/>
    <property type="project" value="UniProtKB-SubCell"/>
</dbReference>
<comment type="caution">
    <text evidence="11">The sequence shown here is derived from an EMBL/GenBank/DDBJ whole genome shotgun (WGS) entry which is preliminary data.</text>
</comment>
<keyword evidence="7 9" id="KW-0472">Membrane</keyword>
<evidence type="ECO:0000256" key="7">
    <source>
        <dbReference type="ARBA" id="ARBA00023136"/>
    </source>
</evidence>
<evidence type="ECO:0000256" key="9">
    <source>
        <dbReference type="SAM" id="Phobius"/>
    </source>
</evidence>
<accession>A0A6L5YCH1</accession>
<dbReference type="InterPro" id="IPR007387">
    <property type="entry name" value="TRAP_DctQ"/>
</dbReference>
<dbReference type="RefSeq" id="WP_154528839.1">
    <property type="nucleotide sequence ID" value="NZ_VUNH01000006.1"/>
</dbReference>
<dbReference type="InterPro" id="IPR055348">
    <property type="entry name" value="DctQ"/>
</dbReference>
<feature type="transmembrane region" description="Helical" evidence="9">
    <location>
        <begin position="82"/>
        <end position="103"/>
    </location>
</feature>
<name>A0A6L5YCH1_9BACT</name>
<dbReference type="PANTHER" id="PTHR35011">
    <property type="entry name" value="2,3-DIKETO-L-GULONATE TRAP TRANSPORTER SMALL PERMEASE PROTEIN YIAM"/>
    <property type="match status" value="1"/>
</dbReference>
<feature type="domain" description="Tripartite ATP-independent periplasmic transporters DctQ component" evidence="10">
    <location>
        <begin position="20"/>
        <end position="145"/>
    </location>
</feature>
<gene>
    <name evidence="11" type="ORF">FYJ74_06850</name>
</gene>
<dbReference type="Proteomes" id="UP000473699">
    <property type="component" value="Unassembled WGS sequence"/>
</dbReference>
<proteinExistence type="inferred from homology"/>
<feature type="transmembrane region" description="Helical" evidence="9">
    <location>
        <begin position="127"/>
        <end position="144"/>
    </location>
</feature>
<comment type="subcellular location">
    <subcellularLocation>
        <location evidence="1">Cell inner membrane</location>
        <topology evidence="1">Multi-pass membrane protein</topology>
    </subcellularLocation>
</comment>
<dbReference type="GO" id="GO:0022857">
    <property type="term" value="F:transmembrane transporter activity"/>
    <property type="evidence" value="ECO:0007669"/>
    <property type="project" value="TreeGrafter"/>
</dbReference>
<reference evidence="11 12" key="1">
    <citation type="submission" date="2019-08" db="EMBL/GenBank/DDBJ databases">
        <title>In-depth cultivation of the pig gut microbiome towards novel bacterial diversity and tailored functional studies.</title>
        <authorList>
            <person name="Wylensek D."/>
            <person name="Hitch T.C.A."/>
            <person name="Clavel T."/>
        </authorList>
    </citation>
    <scope>NUCLEOTIDE SEQUENCE [LARGE SCALE GENOMIC DNA]</scope>
    <source>
        <strain evidence="11 12">SM-530-WT-4B</strain>
    </source>
</reference>
<evidence type="ECO:0000313" key="12">
    <source>
        <dbReference type="Proteomes" id="UP000473699"/>
    </source>
</evidence>
<dbReference type="GO" id="GO:0015740">
    <property type="term" value="P:C4-dicarboxylate transport"/>
    <property type="evidence" value="ECO:0007669"/>
    <property type="project" value="TreeGrafter"/>
</dbReference>
<evidence type="ECO:0000256" key="6">
    <source>
        <dbReference type="ARBA" id="ARBA00022989"/>
    </source>
</evidence>
<dbReference type="PANTHER" id="PTHR35011:SF2">
    <property type="entry name" value="2,3-DIKETO-L-GULONATE TRAP TRANSPORTER SMALL PERMEASE PROTEIN YIAM"/>
    <property type="match status" value="1"/>
</dbReference>
<evidence type="ECO:0000313" key="11">
    <source>
        <dbReference type="EMBL" id="MST55748.1"/>
    </source>
</evidence>
<dbReference type="Pfam" id="PF04290">
    <property type="entry name" value="DctQ"/>
    <property type="match status" value="1"/>
</dbReference>
<keyword evidence="5 9" id="KW-0812">Transmembrane</keyword>
<protein>
    <submittedName>
        <fullName evidence="11">TRAP transporter small permease subunit</fullName>
    </submittedName>
</protein>
<organism evidence="11 12">
    <name type="scientific">Pyramidobacter porci</name>
    <dbReference type="NCBI Taxonomy" id="2605789"/>
    <lineage>
        <taxon>Bacteria</taxon>
        <taxon>Thermotogati</taxon>
        <taxon>Synergistota</taxon>
        <taxon>Synergistia</taxon>
        <taxon>Synergistales</taxon>
        <taxon>Dethiosulfovibrionaceae</taxon>
        <taxon>Pyramidobacter</taxon>
    </lineage>
</organism>
<keyword evidence="3" id="KW-1003">Cell membrane</keyword>
<evidence type="ECO:0000256" key="2">
    <source>
        <dbReference type="ARBA" id="ARBA00022448"/>
    </source>
</evidence>
<evidence type="ECO:0000256" key="4">
    <source>
        <dbReference type="ARBA" id="ARBA00022519"/>
    </source>
</evidence>
<comment type="similarity">
    <text evidence="8">Belongs to the TRAP transporter small permease family.</text>
</comment>
<keyword evidence="2" id="KW-0813">Transport</keyword>
<evidence type="ECO:0000256" key="5">
    <source>
        <dbReference type="ARBA" id="ARBA00022692"/>
    </source>
</evidence>
<evidence type="ECO:0000259" key="10">
    <source>
        <dbReference type="Pfam" id="PF04290"/>
    </source>
</evidence>
<feature type="transmembrane region" description="Helical" evidence="9">
    <location>
        <begin position="36"/>
        <end position="61"/>
    </location>
</feature>
<keyword evidence="4" id="KW-0997">Cell inner membrane</keyword>
<feature type="transmembrane region" description="Helical" evidence="9">
    <location>
        <begin position="12"/>
        <end position="30"/>
    </location>
</feature>
<dbReference type="AlphaFoldDB" id="A0A6L5YCH1"/>
<evidence type="ECO:0000256" key="3">
    <source>
        <dbReference type="ARBA" id="ARBA00022475"/>
    </source>
</evidence>
<sequence length="164" mass="18115">MAKKIARIIDWILALNGCLMIATATLQIVSRMMGRPVAWTVELLTFLGLFSIIPGVASHFLKNTETRVGIIVDYLPRTLRHLTEFAINAVCVVFGFILLYATYDYTGLVGMGTPEQYLPFPPETNLLPVYLLSFAVIWNGLYNLHRIAVGKIEKSGSAPEGGGR</sequence>
<evidence type="ECO:0000256" key="8">
    <source>
        <dbReference type="ARBA" id="ARBA00038436"/>
    </source>
</evidence>